<dbReference type="AlphaFoldDB" id="A0A8H7E3Z0"/>
<reference evidence="1" key="1">
    <citation type="submission" date="2020-02" db="EMBL/GenBank/DDBJ databases">
        <authorList>
            <person name="Palmer J.M."/>
        </authorList>
    </citation>
    <scope>NUCLEOTIDE SEQUENCE</scope>
    <source>
        <strain evidence="1">EPUS1.4</strain>
        <tissue evidence="1">Thallus</tissue>
    </source>
</reference>
<accession>A0A8H7E3Z0</accession>
<gene>
    <name evidence="1" type="ORF">GJ744_000452</name>
</gene>
<proteinExistence type="predicted"/>
<sequence>MSTTSMDRRQELFKKVEALFVYFRSSVVSNLPADELHCRAVDICQFNLIEETNRGSMYFQLMSQEHLDTFDE</sequence>
<dbReference type="Proteomes" id="UP000606974">
    <property type="component" value="Unassembled WGS sequence"/>
</dbReference>
<evidence type="ECO:0000313" key="1">
    <source>
        <dbReference type="EMBL" id="KAF7505781.1"/>
    </source>
</evidence>
<organism evidence="1 2">
    <name type="scientific">Endocarpon pusillum</name>
    <dbReference type="NCBI Taxonomy" id="364733"/>
    <lineage>
        <taxon>Eukaryota</taxon>
        <taxon>Fungi</taxon>
        <taxon>Dikarya</taxon>
        <taxon>Ascomycota</taxon>
        <taxon>Pezizomycotina</taxon>
        <taxon>Eurotiomycetes</taxon>
        <taxon>Chaetothyriomycetidae</taxon>
        <taxon>Verrucariales</taxon>
        <taxon>Verrucariaceae</taxon>
        <taxon>Endocarpon</taxon>
    </lineage>
</organism>
<keyword evidence="2" id="KW-1185">Reference proteome</keyword>
<comment type="caution">
    <text evidence="1">The sequence shown here is derived from an EMBL/GenBank/DDBJ whole genome shotgun (WGS) entry which is preliminary data.</text>
</comment>
<dbReference type="EMBL" id="JAACFV010000101">
    <property type="protein sequence ID" value="KAF7505781.1"/>
    <property type="molecule type" value="Genomic_DNA"/>
</dbReference>
<protein>
    <submittedName>
        <fullName evidence="1">Uncharacterized protein</fullName>
    </submittedName>
</protein>
<evidence type="ECO:0000313" key="2">
    <source>
        <dbReference type="Proteomes" id="UP000606974"/>
    </source>
</evidence>
<name>A0A8H7E3Z0_9EURO</name>